<dbReference type="Gene3D" id="1.10.150.280">
    <property type="entry name" value="AF1531-like domain"/>
    <property type="match status" value="1"/>
</dbReference>
<dbReference type="Proteomes" id="UP001500567">
    <property type="component" value="Unassembled WGS sequence"/>
</dbReference>
<keyword evidence="3" id="KW-1185">Reference proteome</keyword>
<proteinExistence type="predicted"/>
<dbReference type="RefSeq" id="WP_345072425.1">
    <property type="nucleotide sequence ID" value="NZ_BAABDJ010000014.1"/>
</dbReference>
<dbReference type="InterPro" id="IPR010994">
    <property type="entry name" value="RuvA_2-like"/>
</dbReference>
<dbReference type="EMBL" id="BAABDJ010000014">
    <property type="protein sequence ID" value="GAA4006242.1"/>
    <property type="molecule type" value="Genomic_DNA"/>
</dbReference>
<evidence type="ECO:0000256" key="1">
    <source>
        <dbReference type="SAM" id="MobiDB-lite"/>
    </source>
</evidence>
<reference evidence="3" key="1">
    <citation type="journal article" date="2019" name="Int. J. Syst. Evol. Microbiol.">
        <title>The Global Catalogue of Microorganisms (GCM) 10K type strain sequencing project: providing services to taxonomists for standard genome sequencing and annotation.</title>
        <authorList>
            <consortium name="The Broad Institute Genomics Platform"/>
            <consortium name="The Broad Institute Genome Sequencing Center for Infectious Disease"/>
            <person name="Wu L."/>
            <person name="Ma J."/>
        </authorList>
    </citation>
    <scope>NUCLEOTIDE SEQUENCE [LARGE SCALE GENOMIC DNA]</scope>
    <source>
        <strain evidence="3">JCM 17224</strain>
    </source>
</reference>
<feature type="region of interest" description="Disordered" evidence="1">
    <location>
        <begin position="162"/>
        <end position="201"/>
    </location>
</feature>
<evidence type="ECO:0000313" key="3">
    <source>
        <dbReference type="Proteomes" id="UP001500567"/>
    </source>
</evidence>
<dbReference type="Pfam" id="PF12836">
    <property type="entry name" value="HHH_3"/>
    <property type="match status" value="3"/>
</dbReference>
<dbReference type="Gene3D" id="1.10.150.320">
    <property type="entry name" value="Photosystem II 12 kDa extrinsic protein"/>
    <property type="match status" value="1"/>
</dbReference>
<evidence type="ECO:0000313" key="2">
    <source>
        <dbReference type="EMBL" id="GAA4006242.1"/>
    </source>
</evidence>
<gene>
    <name evidence="2" type="ORF">GCM10022408_17570</name>
</gene>
<dbReference type="PANTHER" id="PTHR21180">
    <property type="entry name" value="ENDONUCLEASE/EXONUCLEASE/PHOSPHATASE FAMILY DOMAIN-CONTAINING PROTEIN 1"/>
    <property type="match status" value="1"/>
</dbReference>
<dbReference type="PANTHER" id="PTHR21180:SF32">
    <property type="entry name" value="ENDONUCLEASE_EXONUCLEASE_PHOSPHATASE FAMILY DOMAIN-CONTAINING PROTEIN 1"/>
    <property type="match status" value="1"/>
</dbReference>
<sequence>MKPVLVKKPQPAWRRYLRRSFGFSRRETSGFVVLLLLLLLWLVAPLLLRPALPAYDPAPDRQQLDQVAATLAAQRQPRKFISRYPRRVYPRRPAVPQVALAPFNPNTLSATDWEARGLPGYVAKRIVHFRDVIGGFKAKAQIKRTYGFPDSVYARLAPYMQLPDQLPPRPPRPARDYATYPDRRFPDRAAGPTTPGRFPRKPTNLAAFNLNTADTTQLMQIRGIGRGLSKRVVDYRLRLGGFIRADQLGEIYSLRDAPDLVDSLRKYTFVAPGFAPALLEVNTASFEILQAHPYVGKRLARVVVAFREQHGPFRQADDLRQIRILDAETLDKLRPYLRF</sequence>
<evidence type="ECO:0008006" key="4">
    <source>
        <dbReference type="Google" id="ProtNLM"/>
    </source>
</evidence>
<name>A0ABP7S428_9BACT</name>
<accession>A0ABP7S428</accession>
<organism evidence="2 3">
    <name type="scientific">Hymenobacter fastidiosus</name>
    <dbReference type="NCBI Taxonomy" id="486264"/>
    <lineage>
        <taxon>Bacteria</taxon>
        <taxon>Pseudomonadati</taxon>
        <taxon>Bacteroidota</taxon>
        <taxon>Cytophagia</taxon>
        <taxon>Cytophagales</taxon>
        <taxon>Hymenobacteraceae</taxon>
        <taxon>Hymenobacter</taxon>
    </lineage>
</organism>
<protein>
    <recommendedName>
        <fullName evidence="4">Helix-hairpin-helix domain-containing protein</fullName>
    </recommendedName>
</protein>
<dbReference type="SUPFAM" id="SSF47781">
    <property type="entry name" value="RuvA domain 2-like"/>
    <property type="match status" value="3"/>
</dbReference>
<comment type="caution">
    <text evidence="2">The sequence shown here is derived from an EMBL/GenBank/DDBJ whole genome shotgun (WGS) entry which is preliminary data.</text>
</comment>
<dbReference type="InterPro" id="IPR051675">
    <property type="entry name" value="Endo/Exo/Phosphatase_dom_1"/>
</dbReference>